<dbReference type="GO" id="GO:0008233">
    <property type="term" value="F:peptidase activity"/>
    <property type="evidence" value="ECO:0007669"/>
    <property type="project" value="UniProtKB-KW"/>
</dbReference>
<keyword evidence="3" id="KW-0479">Metal-binding</keyword>
<keyword evidence="4" id="KW-0812">Transmembrane</keyword>
<feature type="transmembrane region" description="Helical" evidence="4">
    <location>
        <begin position="696"/>
        <end position="721"/>
    </location>
</feature>
<name>A0A9Q8T505_9PEZI</name>
<dbReference type="PANTHER" id="PTHR12283:SF6">
    <property type="entry name" value="GLUTAMINYL-PEPTIDE CYCLOTRANSFERASE-RELATED"/>
    <property type="match status" value="1"/>
</dbReference>
<keyword evidence="4" id="KW-1133">Transmembrane helix</keyword>
<dbReference type="GO" id="GO:0016603">
    <property type="term" value="F:glutaminyl-peptide cyclotransferase activity"/>
    <property type="evidence" value="ECO:0007669"/>
    <property type="project" value="InterPro"/>
</dbReference>
<evidence type="ECO:0000256" key="4">
    <source>
        <dbReference type="SAM" id="Phobius"/>
    </source>
</evidence>
<dbReference type="GO" id="GO:0008270">
    <property type="term" value="F:zinc ion binding"/>
    <property type="evidence" value="ECO:0007669"/>
    <property type="project" value="TreeGrafter"/>
</dbReference>
<dbReference type="Pfam" id="PF25147">
    <property type="entry name" value="Ribophorin_II_C"/>
    <property type="match status" value="1"/>
</dbReference>
<keyword evidence="1" id="KW-0808">Transferase</keyword>
<organism evidence="7 8">
    <name type="scientific">Colletotrichum lupini</name>
    <dbReference type="NCBI Taxonomy" id="145971"/>
    <lineage>
        <taxon>Eukaryota</taxon>
        <taxon>Fungi</taxon>
        <taxon>Dikarya</taxon>
        <taxon>Ascomycota</taxon>
        <taxon>Pezizomycotina</taxon>
        <taxon>Sordariomycetes</taxon>
        <taxon>Hypocreomycetidae</taxon>
        <taxon>Glomerellales</taxon>
        <taxon>Glomerellaceae</taxon>
        <taxon>Colletotrichum</taxon>
        <taxon>Colletotrichum acutatum species complex</taxon>
    </lineage>
</organism>
<dbReference type="InterPro" id="IPR056790">
    <property type="entry name" value="Ribophorin_II_C"/>
</dbReference>
<dbReference type="PANTHER" id="PTHR12283">
    <property type="entry name" value="GLUTAMINYL-PEPTIDE CYCLOTRANSFERASE"/>
    <property type="match status" value="1"/>
</dbReference>
<dbReference type="EMBL" id="CP019479">
    <property type="protein sequence ID" value="UQC88337.1"/>
    <property type="molecule type" value="Genomic_DNA"/>
</dbReference>
<evidence type="ECO:0000256" key="2">
    <source>
        <dbReference type="ARBA" id="ARBA00023315"/>
    </source>
</evidence>
<evidence type="ECO:0000256" key="1">
    <source>
        <dbReference type="ARBA" id="ARBA00022679"/>
    </source>
</evidence>
<evidence type="ECO:0000259" key="5">
    <source>
        <dbReference type="Pfam" id="PF04389"/>
    </source>
</evidence>
<sequence length="775" mass="84537">MTAITVPEQHEPAAPDLAAVTIMGLLSSLPKLPLVGSILIVLCSLFTPTTAYTELGDEALRAIPSGGDGFNIDTGSLLAPILIPRVPGTPGSLKVQQHFVDFFRANLPEWIIEWHNSTSKTPATGDKEIPFTNLIFRRDPPWAKGGDVEYLTLVAHYDSLYHPEGFIGAIDSAAPCAMLLHAARNIEEALVKKWKAMEASGDAGSGLEEEKGVQIILLDGEEAWVSWTDTDSLYGARALAKSWEDSVHPDGLYKTPLSSISLFLLIDLLGAPNPRIPSYFPSTHWAYKKMAKIEHRMRELDVLETKPKHPFLTDRNKEKVGFGGGYVLDDHVPFLQRGVEILHIIPTPFPDVWHKIEDDGAHLDLPTVRDWARILTVFAAEWMELDEHLPKQIEGEAASDSSDPSASQSHSSKFIHVLKQASRHYPYKPQTWFMDNIILALFYVCRHRARVPLYMNRARSVHKLKLPQTSTLSSTMRFLNSLTPALALFAAGAAQAASSWGFDSATVSITGKGKDATKEKLSATSPLKTALSLGAKDTLKVILTAKEGDKAKRPHQAFLILKETESGLEAPFPLELKDTGRGVVDIAQKDLPVQLLLANEPLKASIVIGSFGAAKALETTLFDVSVSRDASAAAPTYDAPLRYGKQPEISHIFREDPRSPPKIISLAFVIAVLATIPVLLIGWLSLGANVNHIQKALGAAPLSHVAFFGSIVAMEGVFFMYYSAWTLFQTLPAVAIVATSIFLSGTKALGEVQSRRLSGVWTKAVQVLAQKAKGA</sequence>
<dbReference type="InterPro" id="IPR037457">
    <property type="entry name" value="M28_QC"/>
</dbReference>
<evidence type="ECO:0000259" key="6">
    <source>
        <dbReference type="Pfam" id="PF25147"/>
    </source>
</evidence>
<dbReference type="Proteomes" id="UP000830671">
    <property type="component" value="Chromosome 7"/>
</dbReference>
<gene>
    <name evidence="7" type="ORF">CLUP02_13860</name>
</gene>
<keyword evidence="3" id="KW-0862">Zinc</keyword>
<dbReference type="Pfam" id="PF04389">
    <property type="entry name" value="Peptidase_M28"/>
    <property type="match status" value="1"/>
</dbReference>
<proteinExistence type="inferred from homology"/>
<feature type="transmembrane region" description="Helical" evidence="4">
    <location>
        <begin position="727"/>
        <end position="746"/>
    </location>
</feature>
<protein>
    <recommendedName>
        <fullName evidence="3">Peptide hydrolase</fullName>
        <ecNumber evidence="3">3.4.-.-</ecNumber>
    </recommendedName>
</protein>
<comment type="similarity">
    <text evidence="3">Belongs to the peptidase M28 family.</text>
</comment>
<keyword evidence="2" id="KW-0012">Acyltransferase</keyword>
<dbReference type="GeneID" id="73347806"/>
<evidence type="ECO:0000313" key="7">
    <source>
        <dbReference type="EMBL" id="UQC88337.1"/>
    </source>
</evidence>
<keyword evidence="8" id="KW-1185">Reference proteome</keyword>
<dbReference type="GO" id="GO:0006508">
    <property type="term" value="P:proteolysis"/>
    <property type="evidence" value="ECO:0007669"/>
    <property type="project" value="UniProtKB-KW"/>
</dbReference>
<dbReference type="AlphaFoldDB" id="A0A9Q8T505"/>
<keyword evidence="3" id="KW-0378">Hydrolase</keyword>
<keyword evidence="3" id="KW-0645">Protease</keyword>
<keyword evidence="4" id="KW-0472">Membrane</keyword>
<accession>A0A9Q8T505</accession>
<dbReference type="SUPFAM" id="SSF53187">
    <property type="entry name" value="Zn-dependent exopeptidases"/>
    <property type="match status" value="1"/>
</dbReference>
<dbReference type="InterPro" id="IPR007484">
    <property type="entry name" value="Peptidase_M28"/>
</dbReference>
<dbReference type="KEGG" id="clup:CLUP02_13860"/>
<reference evidence="7" key="1">
    <citation type="journal article" date="2021" name="Mol. Plant Microbe Interact.">
        <title>Complete Genome Sequence of the Plant-Pathogenic Fungus Colletotrichum lupini.</title>
        <authorList>
            <person name="Baroncelli R."/>
            <person name="Pensec F."/>
            <person name="Da Lio D."/>
            <person name="Boufleur T."/>
            <person name="Vicente I."/>
            <person name="Sarrocco S."/>
            <person name="Picot A."/>
            <person name="Baraldi E."/>
            <person name="Sukno S."/>
            <person name="Thon M."/>
            <person name="Le Floch G."/>
        </authorList>
    </citation>
    <scope>NUCLEOTIDE SEQUENCE</scope>
    <source>
        <strain evidence="7">IMI 504893</strain>
    </source>
</reference>
<evidence type="ECO:0000256" key="3">
    <source>
        <dbReference type="RuleBase" id="RU361240"/>
    </source>
</evidence>
<dbReference type="CDD" id="cd03880">
    <property type="entry name" value="M28_QC_like"/>
    <property type="match status" value="1"/>
</dbReference>
<feature type="transmembrane region" description="Helical" evidence="4">
    <location>
        <begin position="663"/>
        <end position="684"/>
    </location>
</feature>
<dbReference type="InterPro" id="IPR040234">
    <property type="entry name" value="QC/QCL"/>
</dbReference>
<feature type="domain" description="Peptidase M28" evidence="5">
    <location>
        <begin position="146"/>
        <end position="376"/>
    </location>
</feature>
<evidence type="ECO:0000313" key="8">
    <source>
        <dbReference type="Proteomes" id="UP000830671"/>
    </source>
</evidence>
<dbReference type="Gene3D" id="3.40.630.10">
    <property type="entry name" value="Zn peptidases"/>
    <property type="match status" value="1"/>
</dbReference>
<feature type="domain" description="Ribophorin II C-terminal" evidence="6">
    <location>
        <begin position="653"/>
        <end position="756"/>
    </location>
</feature>
<dbReference type="EC" id="3.4.-.-" evidence="3"/>
<dbReference type="RefSeq" id="XP_049149942.1">
    <property type="nucleotide sequence ID" value="XM_049292796.1"/>
</dbReference>